<evidence type="ECO:0000313" key="2">
    <source>
        <dbReference type="Proteomes" id="UP001595872"/>
    </source>
</evidence>
<accession>A0ABV9U0T5</accession>
<comment type="caution">
    <text evidence="1">The sequence shown here is derived from an EMBL/GenBank/DDBJ whole genome shotgun (WGS) entry which is preliminary data.</text>
</comment>
<protein>
    <recommendedName>
        <fullName evidence="3">SMI1/KNR4 family protein</fullName>
    </recommendedName>
</protein>
<evidence type="ECO:0008006" key="3">
    <source>
        <dbReference type="Google" id="ProtNLM"/>
    </source>
</evidence>
<sequence length="159" mass="17233">MHELALQLDRPGSPEEFTVVLPSPGREDLAALQALEREGAPPALLEMYSSLVEASLLDLHYGFRIDPAETVLAGMRGDKPTRLTGARDDAIVVFGTDGGGSFFAVSRTTSVVYQLTGGAWIRDTYDADEGHAQIFASDPSDFLKHLEALLKDEVEANRT</sequence>
<name>A0ABV9U0T5_9ACTN</name>
<organism evidence="1 2">
    <name type="scientific">Actinomadura gamaensis</name>
    <dbReference type="NCBI Taxonomy" id="1763541"/>
    <lineage>
        <taxon>Bacteria</taxon>
        <taxon>Bacillati</taxon>
        <taxon>Actinomycetota</taxon>
        <taxon>Actinomycetes</taxon>
        <taxon>Streptosporangiales</taxon>
        <taxon>Thermomonosporaceae</taxon>
        <taxon>Actinomadura</taxon>
    </lineage>
</organism>
<gene>
    <name evidence="1" type="ORF">ACFPCY_22145</name>
</gene>
<dbReference type="RefSeq" id="WP_378258038.1">
    <property type="nucleotide sequence ID" value="NZ_JBHSIT010000006.1"/>
</dbReference>
<keyword evidence="2" id="KW-1185">Reference proteome</keyword>
<dbReference type="Proteomes" id="UP001595872">
    <property type="component" value="Unassembled WGS sequence"/>
</dbReference>
<proteinExistence type="predicted"/>
<reference evidence="2" key="1">
    <citation type="journal article" date="2019" name="Int. J. Syst. Evol. Microbiol.">
        <title>The Global Catalogue of Microorganisms (GCM) 10K type strain sequencing project: providing services to taxonomists for standard genome sequencing and annotation.</title>
        <authorList>
            <consortium name="The Broad Institute Genomics Platform"/>
            <consortium name="The Broad Institute Genome Sequencing Center for Infectious Disease"/>
            <person name="Wu L."/>
            <person name="Ma J."/>
        </authorList>
    </citation>
    <scope>NUCLEOTIDE SEQUENCE [LARGE SCALE GENOMIC DNA]</scope>
    <source>
        <strain evidence="2">KLKA75</strain>
    </source>
</reference>
<evidence type="ECO:0000313" key="1">
    <source>
        <dbReference type="EMBL" id="MFC4910040.1"/>
    </source>
</evidence>
<dbReference type="EMBL" id="JBHSIT010000006">
    <property type="protein sequence ID" value="MFC4910040.1"/>
    <property type="molecule type" value="Genomic_DNA"/>
</dbReference>